<dbReference type="Pfam" id="PF00672">
    <property type="entry name" value="HAMP"/>
    <property type="match status" value="1"/>
</dbReference>
<dbReference type="Gene3D" id="1.10.287.130">
    <property type="match status" value="1"/>
</dbReference>
<feature type="domain" description="HAMP" evidence="12">
    <location>
        <begin position="171"/>
        <end position="223"/>
    </location>
</feature>
<keyword evidence="6 10" id="KW-0812">Transmembrane</keyword>
<dbReference type="GO" id="GO:0005886">
    <property type="term" value="C:plasma membrane"/>
    <property type="evidence" value="ECO:0007669"/>
    <property type="project" value="UniProtKB-SubCell"/>
</dbReference>
<dbReference type="EMBL" id="AWEZ01000073">
    <property type="protein sequence ID" value="ERL06056.1"/>
    <property type="molecule type" value="Genomic_DNA"/>
</dbReference>
<evidence type="ECO:0000313" key="14">
    <source>
        <dbReference type="Proteomes" id="UP000016638"/>
    </source>
</evidence>
<dbReference type="Pfam" id="PF02518">
    <property type="entry name" value="HATPase_c"/>
    <property type="match status" value="1"/>
</dbReference>
<dbReference type="STRING" id="1125712.HMPREF1316_0777"/>
<comment type="caution">
    <text evidence="13">The sequence shown here is derived from an EMBL/GenBank/DDBJ whole genome shotgun (WGS) entry which is preliminary data.</text>
</comment>
<dbReference type="PROSITE" id="PS50885">
    <property type="entry name" value="HAMP"/>
    <property type="match status" value="1"/>
</dbReference>
<dbReference type="InterPro" id="IPR005467">
    <property type="entry name" value="His_kinase_dom"/>
</dbReference>
<dbReference type="InterPro" id="IPR003661">
    <property type="entry name" value="HisK_dim/P_dom"/>
</dbReference>
<dbReference type="InterPro" id="IPR036890">
    <property type="entry name" value="HATPase_C_sf"/>
</dbReference>
<evidence type="ECO:0000256" key="5">
    <source>
        <dbReference type="ARBA" id="ARBA00022679"/>
    </source>
</evidence>
<dbReference type="PANTHER" id="PTHR43547:SF2">
    <property type="entry name" value="HYBRID SIGNAL TRANSDUCTION HISTIDINE KINASE C"/>
    <property type="match status" value="1"/>
</dbReference>
<evidence type="ECO:0000256" key="3">
    <source>
        <dbReference type="ARBA" id="ARBA00012438"/>
    </source>
</evidence>
<keyword evidence="14" id="KW-1185">Reference proteome</keyword>
<feature type="domain" description="Histidine kinase" evidence="11">
    <location>
        <begin position="231"/>
        <end position="449"/>
    </location>
</feature>
<protein>
    <recommendedName>
        <fullName evidence="3">histidine kinase</fullName>
        <ecNumber evidence="3">2.7.13.3</ecNumber>
    </recommendedName>
</protein>
<keyword evidence="7" id="KW-0418">Kinase</keyword>
<evidence type="ECO:0000259" key="12">
    <source>
        <dbReference type="PROSITE" id="PS50885"/>
    </source>
</evidence>
<dbReference type="SUPFAM" id="SSF158472">
    <property type="entry name" value="HAMP domain-like"/>
    <property type="match status" value="1"/>
</dbReference>
<keyword evidence="8 10" id="KW-1133">Transmembrane helix</keyword>
<evidence type="ECO:0000256" key="6">
    <source>
        <dbReference type="ARBA" id="ARBA00022692"/>
    </source>
</evidence>
<comment type="subcellular location">
    <subcellularLocation>
        <location evidence="2">Cell membrane</location>
    </subcellularLocation>
</comment>
<dbReference type="SMART" id="SM00388">
    <property type="entry name" value="HisKA"/>
    <property type="match status" value="1"/>
</dbReference>
<dbReference type="AlphaFoldDB" id="U2V042"/>
<dbReference type="CDD" id="cd06225">
    <property type="entry name" value="HAMP"/>
    <property type="match status" value="1"/>
</dbReference>
<dbReference type="PRINTS" id="PR00344">
    <property type="entry name" value="BCTRLSENSOR"/>
</dbReference>
<reference evidence="13 14" key="1">
    <citation type="submission" date="2013-08" db="EMBL/GenBank/DDBJ databases">
        <authorList>
            <person name="Durkin A.S."/>
            <person name="Haft D.R."/>
            <person name="McCorrison J."/>
            <person name="Torralba M."/>
            <person name="Gillis M."/>
            <person name="Haft D.H."/>
            <person name="Methe B."/>
            <person name="Sutton G."/>
            <person name="Nelson K.E."/>
        </authorList>
    </citation>
    <scope>NUCLEOTIDE SEQUENCE [LARGE SCALE GENOMIC DNA]</scope>
    <source>
        <strain evidence="13 14">F0195</strain>
    </source>
</reference>
<keyword evidence="9" id="KW-0902">Two-component regulatory system</keyword>
<dbReference type="InterPro" id="IPR036097">
    <property type="entry name" value="HisK_dim/P_sf"/>
</dbReference>
<dbReference type="eggNOG" id="COG2205">
    <property type="taxonomic scope" value="Bacteria"/>
</dbReference>
<organism evidence="13 14">
    <name type="scientific">Olsenella profusa F0195</name>
    <dbReference type="NCBI Taxonomy" id="1125712"/>
    <lineage>
        <taxon>Bacteria</taxon>
        <taxon>Bacillati</taxon>
        <taxon>Actinomycetota</taxon>
        <taxon>Coriobacteriia</taxon>
        <taxon>Coriobacteriales</taxon>
        <taxon>Atopobiaceae</taxon>
        <taxon>Olsenella</taxon>
    </lineage>
</organism>
<evidence type="ECO:0000256" key="4">
    <source>
        <dbReference type="ARBA" id="ARBA00022553"/>
    </source>
</evidence>
<dbReference type="InterPro" id="IPR003594">
    <property type="entry name" value="HATPase_dom"/>
</dbReference>
<name>U2V042_9ACTN</name>
<sequence length="454" mass="49712">MLFFVLTAIATTLVFALVLAVVWERRFESYSHQRLQQMADRGAIEIARCYEDAGGWSDDVSARAAALDDSSDDASVQVLSSAGEVIYDGSDRHPDRLIPSLSQTDASKVVDAPIVDAGGTVVGTVRMWSLGSGFLLAESDNDLKMVSYQAIIEAGIISVIAATVIGYFASRRLLRPIRKITYTAMQIRNGDLTARTGLKGDDEVGRLGETFDGMASELERDIKFEHRLTSDVAHELRTPLMAMIATVEAMQDGVLPTDSEHLETVDKEVRRLSRLVDAMLHLSRLENGSTELKVERTDLVTLVKSLVSVQQQLFADQGLRLNFDDRTHDHRLVAEVSPDLIREALTNLMSNALRYTPEGGQVLVSVGRGRGGMALLSVQDTGMGIAKEDVSRVFSRFWRSDASRERVSGGLGVGLALTKEIVGRHNGAIDVESELGKGTTFTIRIPLVHKESLR</sequence>
<dbReference type="SMART" id="SM00304">
    <property type="entry name" value="HAMP"/>
    <property type="match status" value="2"/>
</dbReference>
<dbReference type="PANTHER" id="PTHR43547">
    <property type="entry name" value="TWO-COMPONENT HISTIDINE KINASE"/>
    <property type="match status" value="1"/>
</dbReference>
<evidence type="ECO:0000256" key="9">
    <source>
        <dbReference type="ARBA" id="ARBA00023012"/>
    </source>
</evidence>
<dbReference type="EC" id="2.7.13.3" evidence="3"/>
<dbReference type="CDD" id="cd00082">
    <property type="entry name" value="HisKA"/>
    <property type="match status" value="1"/>
</dbReference>
<dbReference type="PATRIC" id="fig|1125712.3.peg.2453"/>
<gene>
    <name evidence="13" type="ORF">HMPREF1316_0777</name>
</gene>
<dbReference type="FunFam" id="3.30.565.10:FF:000006">
    <property type="entry name" value="Sensor histidine kinase WalK"/>
    <property type="match status" value="1"/>
</dbReference>
<evidence type="ECO:0000256" key="1">
    <source>
        <dbReference type="ARBA" id="ARBA00000085"/>
    </source>
</evidence>
<keyword evidence="5" id="KW-0808">Transferase</keyword>
<dbReference type="InterPro" id="IPR004358">
    <property type="entry name" value="Sig_transdc_His_kin-like_C"/>
</dbReference>
<comment type="catalytic activity">
    <reaction evidence="1">
        <text>ATP + protein L-histidine = ADP + protein N-phospho-L-histidine.</text>
        <dbReference type="EC" id="2.7.13.3"/>
    </reaction>
</comment>
<evidence type="ECO:0000313" key="13">
    <source>
        <dbReference type="EMBL" id="ERL06056.1"/>
    </source>
</evidence>
<dbReference type="Pfam" id="PF00512">
    <property type="entry name" value="HisKA"/>
    <property type="match status" value="1"/>
</dbReference>
<dbReference type="PROSITE" id="PS50109">
    <property type="entry name" value="HIS_KIN"/>
    <property type="match status" value="1"/>
</dbReference>
<evidence type="ECO:0000259" key="11">
    <source>
        <dbReference type="PROSITE" id="PS50109"/>
    </source>
</evidence>
<evidence type="ECO:0000256" key="8">
    <source>
        <dbReference type="ARBA" id="ARBA00022989"/>
    </source>
</evidence>
<dbReference type="GO" id="GO:0000155">
    <property type="term" value="F:phosphorelay sensor kinase activity"/>
    <property type="evidence" value="ECO:0007669"/>
    <property type="project" value="InterPro"/>
</dbReference>
<keyword evidence="10" id="KW-0472">Membrane</keyword>
<dbReference type="SMART" id="SM00387">
    <property type="entry name" value="HATPase_c"/>
    <property type="match status" value="1"/>
</dbReference>
<feature type="transmembrane region" description="Helical" evidence="10">
    <location>
        <begin position="148"/>
        <end position="169"/>
    </location>
</feature>
<evidence type="ECO:0000256" key="10">
    <source>
        <dbReference type="SAM" id="Phobius"/>
    </source>
</evidence>
<dbReference type="InterPro" id="IPR003660">
    <property type="entry name" value="HAMP_dom"/>
</dbReference>
<accession>U2V042</accession>
<keyword evidence="4" id="KW-0597">Phosphoprotein</keyword>
<dbReference type="SUPFAM" id="SSF55874">
    <property type="entry name" value="ATPase domain of HSP90 chaperone/DNA topoisomerase II/histidine kinase"/>
    <property type="match status" value="1"/>
</dbReference>
<dbReference type="Gene3D" id="6.10.340.10">
    <property type="match status" value="1"/>
</dbReference>
<dbReference type="Proteomes" id="UP000016638">
    <property type="component" value="Unassembled WGS sequence"/>
</dbReference>
<dbReference type="CDD" id="cd00075">
    <property type="entry name" value="HATPase"/>
    <property type="match status" value="1"/>
</dbReference>
<evidence type="ECO:0000256" key="7">
    <source>
        <dbReference type="ARBA" id="ARBA00022777"/>
    </source>
</evidence>
<dbReference type="SUPFAM" id="SSF47384">
    <property type="entry name" value="Homodimeric domain of signal transducing histidine kinase"/>
    <property type="match status" value="1"/>
</dbReference>
<proteinExistence type="predicted"/>
<dbReference type="Gene3D" id="3.30.565.10">
    <property type="entry name" value="Histidine kinase-like ATPase, C-terminal domain"/>
    <property type="match status" value="1"/>
</dbReference>
<evidence type="ECO:0000256" key="2">
    <source>
        <dbReference type="ARBA" id="ARBA00004236"/>
    </source>
</evidence>